<dbReference type="EMBL" id="WWHY01000001">
    <property type="protein sequence ID" value="MYR32568.1"/>
    <property type="molecule type" value="Genomic_DNA"/>
</dbReference>
<feature type="transmembrane region" description="Helical" evidence="1">
    <location>
        <begin position="166"/>
        <end position="186"/>
    </location>
</feature>
<keyword evidence="1" id="KW-1133">Transmembrane helix</keyword>
<evidence type="ECO:0000313" key="2">
    <source>
        <dbReference type="EMBL" id="MYR32568.1"/>
    </source>
</evidence>
<comment type="caution">
    <text evidence="2">The sequence shown here is derived from an EMBL/GenBank/DDBJ whole genome shotgun (WGS) entry which is preliminary data.</text>
</comment>
<dbReference type="AlphaFoldDB" id="A0A7K2IRG4"/>
<feature type="transmembrane region" description="Helical" evidence="1">
    <location>
        <begin position="28"/>
        <end position="47"/>
    </location>
</feature>
<accession>A0A7K2IRG4</accession>
<keyword evidence="1" id="KW-0812">Transmembrane</keyword>
<protein>
    <submittedName>
        <fullName evidence="2">Uncharacterized protein</fullName>
    </submittedName>
</protein>
<sequence>MSEPVPQGADRPFDDPGHVKAVRRRGGALGAGIGLLLFSGFAFGLLGGVGEDPWSGLPIGLLVSGFLVATVLGAVVAALFLLSARRRPPWWVGATLLERRTAQRVLWTGELSGALETDRRALLYAASIRRRGPWPLVLLGLLMISGVVAALSPAEGPYGEQGWSTAPAGLLWFAGLPALGGAFVLVMGARELRRARTLLERHGDGA</sequence>
<evidence type="ECO:0000313" key="3">
    <source>
        <dbReference type="Proteomes" id="UP000467124"/>
    </source>
</evidence>
<evidence type="ECO:0000256" key="1">
    <source>
        <dbReference type="SAM" id="Phobius"/>
    </source>
</evidence>
<dbReference type="Proteomes" id="UP000467124">
    <property type="component" value="Unassembled WGS sequence"/>
</dbReference>
<proteinExistence type="predicted"/>
<feature type="transmembrane region" description="Helical" evidence="1">
    <location>
        <begin position="136"/>
        <end position="154"/>
    </location>
</feature>
<reference evidence="2 3" key="1">
    <citation type="journal article" date="2019" name="Nat. Commun.">
        <title>The antimicrobial potential of Streptomyces from insect microbiomes.</title>
        <authorList>
            <person name="Chevrette M.G."/>
            <person name="Carlson C.M."/>
            <person name="Ortega H.E."/>
            <person name="Thomas C."/>
            <person name="Ananiev G.E."/>
            <person name="Barns K.J."/>
            <person name="Book A.J."/>
            <person name="Cagnazzo J."/>
            <person name="Carlos C."/>
            <person name="Flanigan W."/>
            <person name="Grubbs K.J."/>
            <person name="Horn H.A."/>
            <person name="Hoffmann F.M."/>
            <person name="Klassen J.L."/>
            <person name="Knack J.J."/>
            <person name="Lewin G.R."/>
            <person name="McDonald B.R."/>
            <person name="Muller L."/>
            <person name="Melo W.G.P."/>
            <person name="Pinto-Tomas A.A."/>
            <person name="Schmitz A."/>
            <person name="Wendt-Pienkowski E."/>
            <person name="Wildman S."/>
            <person name="Zhao M."/>
            <person name="Zhang F."/>
            <person name="Bugni T.S."/>
            <person name="Andes D.R."/>
            <person name="Pupo M.T."/>
            <person name="Currie C.R."/>
        </authorList>
    </citation>
    <scope>NUCLEOTIDE SEQUENCE [LARGE SCALE GENOMIC DNA]</scope>
    <source>
        <strain evidence="2 3">SID5840</strain>
    </source>
</reference>
<keyword evidence="1" id="KW-0472">Membrane</keyword>
<feature type="transmembrane region" description="Helical" evidence="1">
    <location>
        <begin position="59"/>
        <end position="82"/>
    </location>
</feature>
<gene>
    <name evidence="2" type="ORF">GTW20_09845</name>
</gene>
<name>A0A7K2IRG4_9ACTN</name>
<organism evidence="2 3">
    <name type="scientific">Nocardiopsis alba</name>
    <dbReference type="NCBI Taxonomy" id="53437"/>
    <lineage>
        <taxon>Bacteria</taxon>
        <taxon>Bacillati</taxon>
        <taxon>Actinomycetota</taxon>
        <taxon>Actinomycetes</taxon>
        <taxon>Streptosporangiales</taxon>
        <taxon>Nocardiopsidaceae</taxon>
        <taxon>Nocardiopsis</taxon>
    </lineage>
</organism>
<dbReference type="RefSeq" id="WP_017533096.1">
    <property type="nucleotide sequence ID" value="NZ_JBEYGQ010000005.1"/>
</dbReference>